<dbReference type="EMBL" id="WWCJ01000006">
    <property type="protein sequence ID" value="MYN02410.1"/>
    <property type="molecule type" value="Genomic_DNA"/>
</dbReference>
<dbReference type="PANTHER" id="PTHR42812">
    <property type="entry name" value="BETA-XYLOSIDASE"/>
    <property type="match status" value="1"/>
</dbReference>
<evidence type="ECO:0000259" key="8">
    <source>
        <dbReference type="Pfam" id="PF17851"/>
    </source>
</evidence>
<dbReference type="GO" id="GO:0005975">
    <property type="term" value="P:carbohydrate metabolic process"/>
    <property type="evidence" value="ECO:0007669"/>
    <property type="project" value="InterPro"/>
</dbReference>
<name>A0A6N9HG31_9BURK</name>
<dbReference type="GO" id="GO:0004553">
    <property type="term" value="F:hydrolase activity, hydrolyzing O-glycosyl compounds"/>
    <property type="evidence" value="ECO:0007669"/>
    <property type="project" value="InterPro"/>
</dbReference>
<dbReference type="CDD" id="cd09001">
    <property type="entry name" value="GH43_FsAxh1-like"/>
    <property type="match status" value="1"/>
</dbReference>
<dbReference type="Gene3D" id="2.115.10.20">
    <property type="entry name" value="Glycosyl hydrolase domain, family 43"/>
    <property type="match status" value="1"/>
</dbReference>
<keyword evidence="2 6" id="KW-0378">Hydrolase</keyword>
<comment type="similarity">
    <text evidence="1 6">Belongs to the glycosyl hydrolase 43 family.</text>
</comment>
<feature type="active site" description="Proton donor" evidence="4">
    <location>
        <position position="215"/>
    </location>
</feature>
<dbReference type="AlphaFoldDB" id="A0A6N9HG31"/>
<dbReference type="RefSeq" id="WP_161025415.1">
    <property type="nucleotide sequence ID" value="NZ_WWCJ01000006.1"/>
</dbReference>
<gene>
    <name evidence="9" type="ORF">GTP41_09885</name>
</gene>
<evidence type="ECO:0000256" key="2">
    <source>
        <dbReference type="ARBA" id="ARBA00022801"/>
    </source>
</evidence>
<proteinExistence type="inferred from homology"/>
<evidence type="ECO:0000256" key="4">
    <source>
        <dbReference type="PIRSR" id="PIRSR606710-1"/>
    </source>
</evidence>
<feature type="site" description="Important for catalytic activity, responsible for pKa modulation of the active site Glu and correct orientation of both the proton donor and substrate" evidence="5">
    <location>
        <position position="154"/>
    </location>
</feature>
<accession>A0A6N9HG31</accession>
<evidence type="ECO:0000256" key="5">
    <source>
        <dbReference type="PIRSR" id="PIRSR606710-2"/>
    </source>
</evidence>
<protein>
    <submittedName>
        <fullName evidence="9">Family 43 glycosylhydrolase</fullName>
    </submittedName>
</protein>
<evidence type="ECO:0000256" key="7">
    <source>
        <dbReference type="SAM" id="SignalP"/>
    </source>
</evidence>
<dbReference type="InterPro" id="IPR023296">
    <property type="entry name" value="Glyco_hydro_beta-prop_sf"/>
</dbReference>
<evidence type="ECO:0000256" key="1">
    <source>
        <dbReference type="ARBA" id="ARBA00009865"/>
    </source>
</evidence>
<organism evidence="9 10">
    <name type="scientific">Pseudoduganella guangdongensis</name>
    <dbReference type="NCBI Taxonomy" id="2692179"/>
    <lineage>
        <taxon>Bacteria</taxon>
        <taxon>Pseudomonadati</taxon>
        <taxon>Pseudomonadota</taxon>
        <taxon>Betaproteobacteria</taxon>
        <taxon>Burkholderiales</taxon>
        <taxon>Oxalobacteraceae</taxon>
        <taxon>Telluria group</taxon>
        <taxon>Pseudoduganella</taxon>
    </lineage>
</organism>
<dbReference type="InterPro" id="IPR041542">
    <property type="entry name" value="GH43_C2"/>
</dbReference>
<sequence length="538" mass="58321">MNKLLMAALGAAALAGAAVSASAAPWTPDLGNGRYRNPILHADYSDPDAIRVGKRYYMTSSSFSNVPGLPLLESDDMVNWRLVGHALPRLVPEAAFRTPQHGKGVWAPSLRHHAGKFWIFYPDPDHGIYVITAQTFAGPWSKPRLLMAGKGLIDPTPLWDDDGKAWLLHGWARSRAGFNNVLSLRSMAPDGSRMLDDVSRVVIDGNALPGYKTLEGPKFYKHNGWYYVFAPAGGVEFGWQSVFRSRHVDGPYEARIVMEQGASATNGPHQGAWVRAEDGSDWFFHFQDKRAFGRVVHLQPMRWQADGWPIIGEPSARSGVGQPVIEHAKPVTRGANALGAPSPAVGDEFDAAQLAPQWQWVANPQPAWYSLAARAGHLRLHAQPVPGGHAPLRAMPSVLTQKLPAPAFTAVAKLELHAVADGDAAGLAMYGQNYAWLGLRREDGVVRIVQVRCEAANEKCQEQDSAVLPAPAPAMHLQMQVAASGQTTFAFSADGKLYTPIGVPFNAAMGRWVGAQIALFARGANGAHADIDYLRITP</sequence>
<dbReference type="InterPro" id="IPR013320">
    <property type="entry name" value="ConA-like_dom_sf"/>
</dbReference>
<dbReference type="InterPro" id="IPR006710">
    <property type="entry name" value="Glyco_hydro_43"/>
</dbReference>
<dbReference type="InterPro" id="IPR051795">
    <property type="entry name" value="Glycosyl_Hydrlase_43"/>
</dbReference>
<dbReference type="PANTHER" id="PTHR42812:SF12">
    <property type="entry name" value="BETA-XYLOSIDASE-RELATED"/>
    <property type="match status" value="1"/>
</dbReference>
<evidence type="ECO:0000313" key="10">
    <source>
        <dbReference type="Proteomes" id="UP000448575"/>
    </source>
</evidence>
<dbReference type="Gene3D" id="2.60.120.200">
    <property type="match status" value="1"/>
</dbReference>
<dbReference type="Pfam" id="PF04616">
    <property type="entry name" value="Glyco_hydro_43"/>
    <property type="match status" value="1"/>
</dbReference>
<keyword evidence="10" id="KW-1185">Reference proteome</keyword>
<feature type="signal peptide" evidence="7">
    <location>
        <begin position="1"/>
        <end position="23"/>
    </location>
</feature>
<evidence type="ECO:0000256" key="6">
    <source>
        <dbReference type="RuleBase" id="RU361187"/>
    </source>
</evidence>
<feature type="active site" description="Proton acceptor" evidence="4">
    <location>
        <position position="46"/>
    </location>
</feature>
<dbReference type="SUPFAM" id="SSF49899">
    <property type="entry name" value="Concanavalin A-like lectins/glucanases"/>
    <property type="match status" value="1"/>
</dbReference>
<evidence type="ECO:0000256" key="3">
    <source>
        <dbReference type="ARBA" id="ARBA00023295"/>
    </source>
</evidence>
<keyword evidence="3 6" id="KW-0326">Glycosidase</keyword>
<dbReference type="Pfam" id="PF17851">
    <property type="entry name" value="GH43_C2"/>
    <property type="match status" value="1"/>
</dbReference>
<dbReference type="SUPFAM" id="SSF75005">
    <property type="entry name" value="Arabinanase/levansucrase/invertase"/>
    <property type="match status" value="1"/>
</dbReference>
<feature type="chain" id="PRO_5026748850" evidence="7">
    <location>
        <begin position="24"/>
        <end position="538"/>
    </location>
</feature>
<comment type="caution">
    <text evidence="9">The sequence shown here is derived from an EMBL/GenBank/DDBJ whole genome shotgun (WGS) entry which is preliminary data.</text>
</comment>
<keyword evidence="7" id="KW-0732">Signal</keyword>
<dbReference type="Proteomes" id="UP000448575">
    <property type="component" value="Unassembled WGS sequence"/>
</dbReference>
<reference evidence="9 10" key="1">
    <citation type="submission" date="2019-12" db="EMBL/GenBank/DDBJ databases">
        <title>Novel species isolated from a subtropical stream in China.</title>
        <authorList>
            <person name="Lu H."/>
        </authorList>
    </citation>
    <scope>NUCLEOTIDE SEQUENCE [LARGE SCALE GENOMIC DNA]</scope>
    <source>
        <strain evidence="9 10">DS3</strain>
    </source>
</reference>
<evidence type="ECO:0000313" key="9">
    <source>
        <dbReference type="EMBL" id="MYN02410.1"/>
    </source>
</evidence>
<feature type="domain" description="Beta-xylosidase C-terminal Concanavalin A-like" evidence="8">
    <location>
        <begin position="347"/>
        <end position="536"/>
    </location>
</feature>